<reference evidence="1 2" key="1">
    <citation type="journal article" date="2018" name="New Phytol.">
        <title>Phylogenomics of Endogonaceae and evolution of mycorrhizas within Mucoromycota.</title>
        <authorList>
            <person name="Chang Y."/>
            <person name="Desiro A."/>
            <person name="Na H."/>
            <person name="Sandor L."/>
            <person name="Lipzen A."/>
            <person name="Clum A."/>
            <person name="Barry K."/>
            <person name="Grigoriev I.V."/>
            <person name="Martin F.M."/>
            <person name="Stajich J.E."/>
            <person name="Smith M.E."/>
            <person name="Bonito G."/>
            <person name="Spatafora J.W."/>
        </authorList>
    </citation>
    <scope>NUCLEOTIDE SEQUENCE [LARGE SCALE GENOMIC DNA]</scope>
    <source>
        <strain evidence="1 2">AD002</strain>
    </source>
</reference>
<comment type="caution">
    <text evidence="1">The sequence shown here is derived from an EMBL/GenBank/DDBJ whole genome shotgun (WGS) entry which is preliminary data.</text>
</comment>
<protein>
    <submittedName>
        <fullName evidence="1">Uncharacterized protein</fullName>
    </submittedName>
</protein>
<keyword evidence="2" id="KW-1185">Reference proteome</keyword>
<organism evidence="1 2">
    <name type="scientific">Jimgerdemannia flammicorona</name>
    <dbReference type="NCBI Taxonomy" id="994334"/>
    <lineage>
        <taxon>Eukaryota</taxon>
        <taxon>Fungi</taxon>
        <taxon>Fungi incertae sedis</taxon>
        <taxon>Mucoromycota</taxon>
        <taxon>Mucoromycotina</taxon>
        <taxon>Endogonomycetes</taxon>
        <taxon>Endogonales</taxon>
        <taxon>Endogonaceae</taxon>
        <taxon>Jimgerdemannia</taxon>
    </lineage>
</organism>
<gene>
    <name evidence="1" type="ORF">BC938DRAFT_475391</name>
</gene>
<evidence type="ECO:0000313" key="2">
    <source>
        <dbReference type="Proteomes" id="UP000274822"/>
    </source>
</evidence>
<sequence>MGSFERGFREENPVIRDNANRIAVDMSEAYMVIRIFQQLNNRLIHTGHQRGAIQFLELCESAPVNNARNDILDIERLAQIVPNNTAQLRGWIKWFFGFADRHL</sequence>
<accession>A0A433PVN9</accession>
<dbReference type="EMBL" id="RBNJ01020507">
    <property type="protein sequence ID" value="RUS21576.1"/>
    <property type="molecule type" value="Genomic_DNA"/>
</dbReference>
<proteinExistence type="predicted"/>
<name>A0A433PVN9_9FUNG</name>
<evidence type="ECO:0000313" key="1">
    <source>
        <dbReference type="EMBL" id="RUS21576.1"/>
    </source>
</evidence>
<dbReference type="Proteomes" id="UP000274822">
    <property type="component" value="Unassembled WGS sequence"/>
</dbReference>
<dbReference type="AlphaFoldDB" id="A0A433PVN9"/>